<keyword evidence="5" id="KW-1185">Reference proteome</keyword>
<dbReference type="InterPro" id="IPR002172">
    <property type="entry name" value="LDrepeatLR_classA_rpt"/>
</dbReference>
<evidence type="ECO:0000256" key="2">
    <source>
        <dbReference type="PROSITE-ProRule" id="PRU00124"/>
    </source>
</evidence>
<accession>A0A3S3R1C2</accession>
<dbReference type="SUPFAM" id="SSF57424">
    <property type="entry name" value="LDL receptor-like module"/>
    <property type="match status" value="1"/>
</dbReference>
<comment type="caution">
    <text evidence="2">Lacks conserved residue(s) required for the propagation of feature annotation.</text>
</comment>
<name>A0A3S3R1C2_9ACAR</name>
<keyword evidence="1 2" id="KW-1015">Disulfide bond</keyword>
<feature type="compositionally biased region" description="Polar residues" evidence="3">
    <location>
        <begin position="7"/>
        <end position="44"/>
    </location>
</feature>
<evidence type="ECO:0000313" key="5">
    <source>
        <dbReference type="Proteomes" id="UP000285301"/>
    </source>
</evidence>
<evidence type="ECO:0000256" key="3">
    <source>
        <dbReference type="SAM" id="MobiDB-lite"/>
    </source>
</evidence>
<dbReference type="OrthoDB" id="9988974at2759"/>
<proteinExistence type="predicted"/>
<reference evidence="4 5" key="1">
    <citation type="journal article" date="2018" name="Gigascience">
        <title>Genomes of trombidid mites reveal novel predicted allergens and laterally-transferred genes associated with secondary metabolism.</title>
        <authorList>
            <person name="Dong X."/>
            <person name="Chaisiri K."/>
            <person name="Xia D."/>
            <person name="Armstrong S.D."/>
            <person name="Fang Y."/>
            <person name="Donnelly M.J."/>
            <person name="Kadowaki T."/>
            <person name="McGarry J.W."/>
            <person name="Darby A.C."/>
            <person name="Makepeace B.L."/>
        </authorList>
    </citation>
    <scope>NUCLEOTIDE SEQUENCE [LARGE SCALE GENOMIC DNA]</scope>
    <source>
        <strain evidence="4">UoL-WK</strain>
    </source>
</reference>
<evidence type="ECO:0000256" key="1">
    <source>
        <dbReference type="ARBA" id="ARBA00023157"/>
    </source>
</evidence>
<feature type="region of interest" description="Disordered" evidence="3">
    <location>
        <begin position="1"/>
        <end position="104"/>
    </location>
</feature>
<feature type="compositionally biased region" description="Basic and acidic residues" evidence="3">
    <location>
        <begin position="45"/>
        <end position="54"/>
    </location>
</feature>
<feature type="compositionally biased region" description="Polar residues" evidence="3">
    <location>
        <begin position="197"/>
        <end position="212"/>
    </location>
</feature>
<feature type="compositionally biased region" description="Low complexity" evidence="3">
    <location>
        <begin position="65"/>
        <end position="81"/>
    </location>
</feature>
<dbReference type="AlphaFoldDB" id="A0A3S3R1C2"/>
<comment type="caution">
    <text evidence="4">The sequence shown here is derived from an EMBL/GenBank/DDBJ whole genome shotgun (WGS) entry which is preliminary data.</text>
</comment>
<feature type="disulfide bond" evidence="2">
    <location>
        <begin position="337"/>
        <end position="352"/>
    </location>
</feature>
<sequence length="405" mass="44317">MSPKPSLDSSSTMLTTQMETSESDATTEAPTTFISDTNSSTEFIDTSHTDKNDFESSEGTSALDETSTQTSESESAESTSSGVRNATANGVQNSSSATETTPQFDGVYSTTVNEYLNDIITRAPFIEKQTQENMTKANVNYENENVSQTIGTNLNASDLIPTQISIAFNQSRDEIESKRSTDAVLKLEEENRANPIGNYSESPSIPESNETLANSSNFTKENENSTVQTDFSSTTIFPDHNQTTEFINNIESNFTANFTSVEKSNLTLNQNDSSETKGLVNAAKIACGEKQSPCQAKDGKYYCVEEGHSCDNSEPCGSNFNCGNSSQTQCMPAKFYCDGLWDCEDGRDEKQCTIEKCSDSSKRLRTDAGEPLNHKQTIKLLESILGGEHRWQAFSNIAFGVDKTF</sequence>
<organism evidence="4 5">
    <name type="scientific">Dinothrombium tinctorium</name>
    <dbReference type="NCBI Taxonomy" id="1965070"/>
    <lineage>
        <taxon>Eukaryota</taxon>
        <taxon>Metazoa</taxon>
        <taxon>Ecdysozoa</taxon>
        <taxon>Arthropoda</taxon>
        <taxon>Chelicerata</taxon>
        <taxon>Arachnida</taxon>
        <taxon>Acari</taxon>
        <taxon>Acariformes</taxon>
        <taxon>Trombidiformes</taxon>
        <taxon>Prostigmata</taxon>
        <taxon>Anystina</taxon>
        <taxon>Parasitengona</taxon>
        <taxon>Trombidioidea</taxon>
        <taxon>Trombidiidae</taxon>
        <taxon>Dinothrombium</taxon>
    </lineage>
</organism>
<dbReference type="PROSITE" id="PS50068">
    <property type="entry name" value="LDLRA_2"/>
    <property type="match status" value="1"/>
</dbReference>
<dbReference type="CDD" id="cd00112">
    <property type="entry name" value="LDLa"/>
    <property type="match status" value="1"/>
</dbReference>
<dbReference type="EMBL" id="NCKU01000136">
    <property type="protein sequence ID" value="RWS16998.1"/>
    <property type="molecule type" value="Genomic_DNA"/>
</dbReference>
<dbReference type="InterPro" id="IPR036055">
    <property type="entry name" value="LDL_receptor-like_sf"/>
</dbReference>
<dbReference type="SMART" id="SM00192">
    <property type="entry name" value="LDLa"/>
    <property type="match status" value="1"/>
</dbReference>
<dbReference type="Pfam" id="PF00057">
    <property type="entry name" value="Ldl_recept_a"/>
    <property type="match status" value="1"/>
</dbReference>
<evidence type="ECO:0000313" key="4">
    <source>
        <dbReference type="EMBL" id="RWS16998.1"/>
    </source>
</evidence>
<protein>
    <submittedName>
        <fullName evidence="4">Uncharacterized protein</fullName>
    </submittedName>
</protein>
<feature type="region of interest" description="Disordered" evidence="3">
    <location>
        <begin position="188"/>
        <end position="212"/>
    </location>
</feature>
<gene>
    <name evidence="4" type="ORF">B4U79_16167</name>
</gene>
<feature type="compositionally biased region" description="Polar residues" evidence="3">
    <location>
        <begin position="82"/>
        <end position="104"/>
    </location>
</feature>
<dbReference type="Proteomes" id="UP000285301">
    <property type="component" value="Unassembled WGS sequence"/>
</dbReference>
<dbReference type="Gene3D" id="4.10.400.10">
    <property type="entry name" value="Low-density Lipoprotein Receptor"/>
    <property type="match status" value="1"/>
</dbReference>